<dbReference type="InterPro" id="IPR056398">
    <property type="entry name" value="Tudor_Coilin"/>
</dbReference>
<sequence>MAPRHQGLVAYERELIGLVQAVRHWRPYLWGRQFVVKTYHYSLKFLLDQRLTTIPQHHWVSKLLGFDFSVEYKPGASNVVADALSRHDSYAGPAFSISGPSFDIVRDMCAAATSDLAPVALLDQVTAGTLGHRGPWWMGSSSTMASSICHLIHHCCRLPSPVHMMPLMRTLRNHCVGSGATSTLLRNAWWCRSSSAIVPSVSANKMDHLHLAGLLQPLPVPTSVWSDISMDFVEGLPKFGGKSVILTIVDRFSKYAHFIALSHPYSAESVAAAIICEVVRFHGVPTSIVSDRDPEGDLIAYRLVELSSSLCPELSSYRIYFTLLFQVGKILIYDPISLRIILLPVPEYPVITGENKPKDESDTSMDFSPYKEDGSLEIEYSSLLDVRLLKGVEPVPGALSTPAEIGKGGSIAGKPVTVDKNGGNIDYEKHSLVANKTKDQAILEEMESTLWEENGQPNYKTDVQENGWGTWKRNASTSAWSYRALSSRALGPTMAILRGKNNQKGKPSNRKYGK</sequence>
<dbReference type="PROSITE" id="PS50994">
    <property type="entry name" value="INTEGRASE"/>
    <property type="match status" value="1"/>
</dbReference>
<reference evidence="9 10" key="1">
    <citation type="submission" date="2024-02" db="EMBL/GenBank/DDBJ databases">
        <title>High-quality chromosome-scale genome assembly of Pensacola bahiagrass (Paspalum notatum Flugge var. saurae).</title>
        <authorList>
            <person name="Vega J.M."/>
            <person name="Podio M."/>
            <person name="Orjuela J."/>
            <person name="Siena L.A."/>
            <person name="Pessino S.C."/>
            <person name="Combes M.C."/>
            <person name="Mariac C."/>
            <person name="Albertini E."/>
            <person name="Pupilli F."/>
            <person name="Ortiz J.P.A."/>
            <person name="Leblanc O."/>
        </authorList>
    </citation>
    <scope>NUCLEOTIDE SEQUENCE [LARGE SCALE GENOMIC DNA]</scope>
    <source>
        <strain evidence="9">R1</strain>
        <tissue evidence="9">Leaf</tissue>
    </source>
</reference>
<protein>
    <recommendedName>
        <fullName evidence="8">Integrase catalytic domain-containing protein</fullName>
    </recommendedName>
</protein>
<feature type="compositionally biased region" description="Basic residues" evidence="7">
    <location>
        <begin position="501"/>
        <end position="514"/>
    </location>
</feature>
<evidence type="ECO:0000256" key="7">
    <source>
        <dbReference type="SAM" id="MobiDB-lite"/>
    </source>
</evidence>
<gene>
    <name evidence="9" type="ORF">U9M48_035992</name>
</gene>
<dbReference type="Proteomes" id="UP001341281">
    <property type="component" value="Chromosome 08"/>
</dbReference>
<dbReference type="GO" id="GO:0030620">
    <property type="term" value="F:U2 snRNA binding"/>
    <property type="evidence" value="ECO:0007669"/>
    <property type="project" value="TreeGrafter"/>
</dbReference>
<evidence type="ECO:0000256" key="6">
    <source>
        <dbReference type="ARBA" id="ARBA00022918"/>
    </source>
</evidence>
<evidence type="ECO:0000256" key="3">
    <source>
        <dbReference type="ARBA" id="ARBA00022722"/>
    </source>
</evidence>
<dbReference type="GO" id="GO:0030619">
    <property type="term" value="F:U1 snRNA binding"/>
    <property type="evidence" value="ECO:0007669"/>
    <property type="project" value="TreeGrafter"/>
</dbReference>
<dbReference type="GO" id="GO:0000387">
    <property type="term" value="P:spliceosomal snRNP assembly"/>
    <property type="evidence" value="ECO:0007669"/>
    <property type="project" value="TreeGrafter"/>
</dbReference>
<dbReference type="PANTHER" id="PTHR15197:SF0">
    <property type="entry name" value="COILIN"/>
    <property type="match status" value="1"/>
</dbReference>
<evidence type="ECO:0000256" key="2">
    <source>
        <dbReference type="ARBA" id="ARBA00022695"/>
    </source>
</evidence>
<dbReference type="SUPFAM" id="SSF56672">
    <property type="entry name" value="DNA/RNA polymerases"/>
    <property type="match status" value="1"/>
</dbReference>
<dbReference type="InterPro" id="IPR024822">
    <property type="entry name" value="Coilin"/>
</dbReference>
<evidence type="ECO:0000313" key="10">
    <source>
        <dbReference type="Proteomes" id="UP001341281"/>
    </source>
</evidence>
<organism evidence="9 10">
    <name type="scientific">Paspalum notatum var. saurae</name>
    <dbReference type="NCBI Taxonomy" id="547442"/>
    <lineage>
        <taxon>Eukaryota</taxon>
        <taxon>Viridiplantae</taxon>
        <taxon>Streptophyta</taxon>
        <taxon>Embryophyta</taxon>
        <taxon>Tracheophyta</taxon>
        <taxon>Spermatophyta</taxon>
        <taxon>Magnoliopsida</taxon>
        <taxon>Liliopsida</taxon>
        <taxon>Poales</taxon>
        <taxon>Poaceae</taxon>
        <taxon>PACMAD clade</taxon>
        <taxon>Panicoideae</taxon>
        <taxon>Andropogonodae</taxon>
        <taxon>Paspaleae</taxon>
        <taxon>Paspalinae</taxon>
        <taxon>Paspalum</taxon>
    </lineage>
</organism>
<dbReference type="EMBL" id="CP144752">
    <property type="protein sequence ID" value="WVZ89613.1"/>
    <property type="molecule type" value="Genomic_DNA"/>
</dbReference>
<keyword evidence="10" id="KW-1185">Reference proteome</keyword>
<keyword evidence="6" id="KW-0695">RNA-directed DNA polymerase</keyword>
<evidence type="ECO:0000256" key="4">
    <source>
        <dbReference type="ARBA" id="ARBA00022759"/>
    </source>
</evidence>
<proteinExistence type="predicted"/>
<evidence type="ECO:0000313" key="9">
    <source>
        <dbReference type="EMBL" id="WVZ89613.1"/>
    </source>
</evidence>
<accession>A0AAQ3UC90</accession>
<dbReference type="GO" id="GO:0015074">
    <property type="term" value="P:DNA integration"/>
    <property type="evidence" value="ECO:0007669"/>
    <property type="project" value="InterPro"/>
</dbReference>
<dbReference type="GO" id="GO:0015030">
    <property type="term" value="C:Cajal body"/>
    <property type="evidence" value="ECO:0007669"/>
    <property type="project" value="TreeGrafter"/>
</dbReference>
<dbReference type="Pfam" id="PF23086">
    <property type="entry name" value="Tudor_Coilin"/>
    <property type="match status" value="1"/>
</dbReference>
<dbReference type="InterPro" id="IPR036397">
    <property type="entry name" value="RNaseH_sf"/>
</dbReference>
<evidence type="ECO:0000256" key="5">
    <source>
        <dbReference type="ARBA" id="ARBA00022801"/>
    </source>
</evidence>
<keyword evidence="4" id="KW-0255">Endonuclease</keyword>
<feature type="domain" description="Integrase catalytic" evidence="8">
    <location>
        <begin position="215"/>
        <end position="310"/>
    </location>
</feature>
<keyword evidence="1" id="KW-0808">Transferase</keyword>
<keyword evidence="5" id="KW-0378">Hydrolase</keyword>
<dbReference type="GO" id="GO:0003964">
    <property type="term" value="F:RNA-directed DNA polymerase activity"/>
    <property type="evidence" value="ECO:0007669"/>
    <property type="project" value="UniProtKB-KW"/>
</dbReference>
<dbReference type="Gene3D" id="3.30.420.10">
    <property type="entry name" value="Ribonuclease H-like superfamily/Ribonuclease H"/>
    <property type="match status" value="1"/>
</dbReference>
<dbReference type="Pfam" id="PF17917">
    <property type="entry name" value="RT_RNaseH"/>
    <property type="match status" value="1"/>
</dbReference>
<keyword evidence="3" id="KW-0540">Nuclease</keyword>
<feature type="region of interest" description="Disordered" evidence="7">
    <location>
        <begin position="493"/>
        <end position="514"/>
    </location>
</feature>
<keyword evidence="2" id="KW-0548">Nucleotidyltransferase</keyword>
<dbReference type="InterPro" id="IPR043502">
    <property type="entry name" value="DNA/RNA_pol_sf"/>
</dbReference>
<name>A0AAQ3UC90_PASNO</name>
<dbReference type="CDD" id="cd09274">
    <property type="entry name" value="RNase_HI_RT_Ty3"/>
    <property type="match status" value="1"/>
</dbReference>
<dbReference type="GO" id="GO:0004519">
    <property type="term" value="F:endonuclease activity"/>
    <property type="evidence" value="ECO:0007669"/>
    <property type="project" value="UniProtKB-KW"/>
</dbReference>
<dbReference type="SUPFAM" id="SSF53098">
    <property type="entry name" value="Ribonuclease H-like"/>
    <property type="match status" value="1"/>
</dbReference>
<dbReference type="GO" id="GO:0016787">
    <property type="term" value="F:hydrolase activity"/>
    <property type="evidence" value="ECO:0007669"/>
    <property type="project" value="UniProtKB-KW"/>
</dbReference>
<dbReference type="InterPro" id="IPR001584">
    <property type="entry name" value="Integrase_cat-core"/>
</dbReference>
<dbReference type="PANTHER" id="PTHR15197">
    <property type="entry name" value="COILIN P80"/>
    <property type="match status" value="1"/>
</dbReference>
<dbReference type="InterPro" id="IPR012337">
    <property type="entry name" value="RNaseH-like_sf"/>
</dbReference>
<dbReference type="InterPro" id="IPR041373">
    <property type="entry name" value="RT_RNaseH"/>
</dbReference>
<evidence type="ECO:0000256" key="1">
    <source>
        <dbReference type="ARBA" id="ARBA00022679"/>
    </source>
</evidence>
<evidence type="ECO:0000259" key="8">
    <source>
        <dbReference type="PROSITE" id="PS50994"/>
    </source>
</evidence>
<dbReference type="AlphaFoldDB" id="A0AAQ3UC90"/>